<evidence type="ECO:0000313" key="3">
    <source>
        <dbReference type="Proteomes" id="UP000199417"/>
    </source>
</evidence>
<dbReference type="Pfam" id="PF12077">
    <property type="entry name" value="DUF3556"/>
    <property type="match status" value="1"/>
</dbReference>
<feature type="transmembrane region" description="Helical" evidence="1">
    <location>
        <begin position="330"/>
        <end position="349"/>
    </location>
</feature>
<feature type="transmembrane region" description="Helical" evidence="1">
    <location>
        <begin position="174"/>
        <end position="191"/>
    </location>
</feature>
<dbReference type="AlphaFoldDB" id="A0A1G7AWT6"/>
<evidence type="ECO:0008006" key="4">
    <source>
        <dbReference type="Google" id="ProtNLM"/>
    </source>
</evidence>
<evidence type="ECO:0000256" key="1">
    <source>
        <dbReference type="SAM" id="Phobius"/>
    </source>
</evidence>
<feature type="transmembrane region" description="Helical" evidence="1">
    <location>
        <begin position="42"/>
        <end position="67"/>
    </location>
</feature>
<organism evidence="2 3">
    <name type="scientific">Rhodococcus tukisamuensis</name>
    <dbReference type="NCBI Taxonomy" id="168276"/>
    <lineage>
        <taxon>Bacteria</taxon>
        <taxon>Bacillati</taxon>
        <taxon>Actinomycetota</taxon>
        <taxon>Actinomycetes</taxon>
        <taxon>Mycobacteriales</taxon>
        <taxon>Nocardiaceae</taxon>
        <taxon>Rhodococcus</taxon>
    </lineage>
</organism>
<keyword evidence="3" id="KW-1185">Reference proteome</keyword>
<keyword evidence="1" id="KW-1133">Transmembrane helix</keyword>
<feature type="transmembrane region" description="Helical" evidence="1">
    <location>
        <begin position="355"/>
        <end position="377"/>
    </location>
</feature>
<gene>
    <name evidence="2" type="ORF">SAMN05444580_111122</name>
</gene>
<sequence>MGFLLPVEPDIDADELRRGRRPTQMRILSENYLSQGFGTPDVVYVGYLVKIALLILGAACFALTTPGVDGLLDVGQWWAMPVVWQKVVLWCILFEVTGLGCGFGPLNLRFLPPLGSFLYWFRRGTVRMPPWPGRVPLTSGHRRGVVDIAAYAALLVSLLVALVSATAAGTVQLPWQKVVVVLGLLAVIGLRDRTIFLAARAEVYGAIAVTFLVPFPDSIVAAKFVLLCIWWGAAVSKLNVHFPSVVQAMEANSPLWRTKRIKHLFTKSYPDDLRPSGLSKLLAHGGTAIEFGVPLVLILSGGGTVTTVAATVMILFHLHIIVTIPMGTPLEWNVFMIFAVLTLFVDKASLGLDDLAHPAVLLIPAVSFLLVILGNLFPERICFLLGMRYYAGNWDTTVWCLSPSGEQKLTDGTIRFAMLPHRQLEKVYGGEDEARATRLTGFAFRAIHTHGRAHAALLPRLLADRPATEYVELDGETVAGVVLGWNFGDGHLHSEQLVETLQDLCAFEPGELRVLVLDAQPIHRQTQAYRLLDAATGEFERGTVRVADMVNRQPWADDMPVTVTGDARAR</sequence>
<feature type="transmembrane region" description="Helical" evidence="1">
    <location>
        <begin position="148"/>
        <end position="168"/>
    </location>
</feature>
<dbReference type="STRING" id="168276.SAMN05444580_111122"/>
<feature type="transmembrane region" description="Helical" evidence="1">
    <location>
        <begin position="291"/>
        <end position="318"/>
    </location>
</feature>
<dbReference type="RefSeq" id="WP_072846691.1">
    <property type="nucleotide sequence ID" value="NZ_FNAB01000011.1"/>
</dbReference>
<dbReference type="Proteomes" id="UP000199417">
    <property type="component" value="Unassembled WGS sequence"/>
</dbReference>
<feature type="transmembrane region" description="Helical" evidence="1">
    <location>
        <begin position="203"/>
        <end position="233"/>
    </location>
</feature>
<dbReference type="EMBL" id="FNAB01000011">
    <property type="protein sequence ID" value="SDE18416.1"/>
    <property type="molecule type" value="Genomic_DNA"/>
</dbReference>
<dbReference type="InterPro" id="IPR021941">
    <property type="entry name" value="DUF3556_TM"/>
</dbReference>
<keyword evidence="1" id="KW-0812">Transmembrane</keyword>
<keyword evidence="1" id="KW-0472">Membrane</keyword>
<protein>
    <recommendedName>
        <fullName evidence="4">Transmembrane protein DUF3556</fullName>
    </recommendedName>
</protein>
<name>A0A1G7AWT6_9NOCA</name>
<accession>A0A1G7AWT6</accession>
<proteinExistence type="predicted"/>
<reference evidence="2 3" key="1">
    <citation type="submission" date="2016-10" db="EMBL/GenBank/DDBJ databases">
        <authorList>
            <person name="de Groot N.N."/>
        </authorList>
    </citation>
    <scope>NUCLEOTIDE SEQUENCE [LARGE SCALE GENOMIC DNA]</scope>
    <source>
        <strain evidence="2 3">JCM 11308</strain>
    </source>
</reference>
<evidence type="ECO:0000313" key="2">
    <source>
        <dbReference type="EMBL" id="SDE18416.1"/>
    </source>
</evidence>